<dbReference type="Pfam" id="PF03235">
    <property type="entry name" value="GmrSD_N"/>
    <property type="match status" value="1"/>
</dbReference>
<dbReference type="Proteomes" id="UP001075461">
    <property type="component" value="Unassembled WGS sequence"/>
</dbReference>
<dbReference type="AlphaFoldDB" id="A0A9Q4KQQ0"/>
<protein>
    <submittedName>
        <fullName evidence="3">DUF262 domain-containing protein</fullName>
    </submittedName>
</protein>
<name>A0A9Q4KQQ0_9BACT</name>
<dbReference type="PANTHER" id="PTHR35149:SF1">
    <property type="entry name" value="DUF5655 DOMAIN-CONTAINING PROTEIN"/>
    <property type="match status" value="1"/>
</dbReference>
<dbReference type="RefSeq" id="WP_269480120.1">
    <property type="nucleotide sequence ID" value="NZ_JAPXGP010000003.1"/>
</dbReference>
<proteinExistence type="predicted"/>
<dbReference type="PANTHER" id="PTHR35149">
    <property type="entry name" value="SLL5132 PROTEIN"/>
    <property type="match status" value="1"/>
</dbReference>
<evidence type="ECO:0000259" key="1">
    <source>
        <dbReference type="Pfam" id="PF03235"/>
    </source>
</evidence>
<dbReference type="InterPro" id="IPR011089">
    <property type="entry name" value="GmrSD_C"/>
</dbReference>
<accession>A0A9Q4KQQ0</accession>
<evidence type="ECO:0000313" key="3">
    <source>
        <dbReference type="EMBL" id="MCZ6161780.1"/>
    </source>
</evidence>
<organism evidence="3 4">
    <name type="scientific">Campylobacter ureolyticus</name>
    <dbReference type="NCBI Taxonomy" id="827"/>
    <lineage>
        <taxon>Bacteria</taxon>
        <taxon>Pseudomonadati</taxon>
        <taxon>Campylobacterota</taxon>
        <taxon>Epsilonproteobacteria</taxon>
        <taxon>Campylobacterales</taxon>
        <taxon>Campylobacteraceae</taxon>
        <taxon>Campylobacter</taxon>
    </lineage>
</organism>
<feature type="domain" description="GmrSD restriction endonucleases N-terminal" evidence="1">
    <location>
        <begin position="41"/>
        <end position="198"/>
    </location>
</feature>
<dbReference type="InterPro" id="IPR004919">
    <property type="entry name" value="GmrSD_N"/>
</dbReference>
<feature type="domain" description="GmrSD restriction endonucleases C-terminal" evidence="2">
    <location>
        <begin position="482"/>
        <end position="630"/>
    </location>
</feature>
<evidence type="ECO:0000313" key="4">
    <source>
        <dbReference type="Proteomes" id="UP001075461"/>
    </source>
</evidence>
<dbReference type="EMBL" id="JAPXGP010000003">
    <property type="protein sequence ID" value="MCZ6161780.1"/>
    <property type="molecule type" value="Genomic_DNA"/>
</dbReference>
<comment type="caution">
    <text evidence="3">The sequence shown here is derived from an EMBL/GenBank/DDBJ whole genome shotgun (WGS) entry which is preliminary data.</text>
</comment>
<sequence>MKSNIIESLSIKDLKKFESTFPVYQNSDRTWYDKTYVEPKFIIPLYQREYVWQKEEVETLINDLEKSEGAYYIGNIVVDENYNVIDGQQRLTTLYLMQMVLSPNECFDLSYEIRQSDNEFLKSKNLDNLEKCENENIRENLIFIKSKKDILEKERLLDKVRITLTKLPHDTDITRYFELINSRGIQLEKHQILKAKFLDILKNDESKNDESKNDESKNDESNIDWAKIWDYCSSMDCFIEDIIVYKNQKEKVEDIRDNFLEFLRSGNIGTLSYFKKENTESKNKKVKILDVLNGEVDNNKNDELNIGGLLEYKSIIRFDYLLLNVLKFNAKSYEIEKDIVMSNADLLKEFDKVSKFDINFAKDFIKDMLKFRLIFDYFVFKRDVLDEPYFRDMRDKENFFNIKDSKALQMIELLFNHTAQNYKAQEWVQEVVRYVEKYAKDSLLNNENFDLISELENKDKERMLNLLFKNKEKTLNQEILDEKFKEILNNGTDTPHYFFYKLDYLLWKKLGEEITNSEFKIWEGIENQKSIYDGFYITKTGSVEHIQPQIKCNENGFSENAIHNFGNLALISGGRNSSLRDKDVDIKKIYVMKWIEKGESIQSLKMLLALEKYPNWNCENSFKHREKMIELLKDSLN</sequence>
<evidence type="ECO:0000259" key="2">
    <source>
        <dbReference type="Pfam" id="PF07510"/>
    </source>
</evidence>
<reference evidence="3" key="1">
    <citation type="submission" date="2022-12" db="EMBL/GenBank/DDBJ databases">
        <title>Species Delineation and Comparative Genomics within the Campylobacter ureolyticus Complex.</title>
        <authorList>
            <person name="Maki J."/>
            <person name="Howard M."/>
            <person name="Connelly S."/>
            <person name="Hardy D.J."/>
            <person name="Cameron A."/>
        </authorList>
    </citation>
    <scope>NUCLEOTIDE SEQUENCE</scope>
    <source>
        <strain evidence="3">URMC_786</strain>
    </source>
</reference>
<dbReference type="Pfam" id="PF07510">
    <property type="entry name" value="GmrSD_C"/>
    <property type="match status" value="1"/>
</dbReference>
<gene>
    <name evidence="3" type="ORF">O6B92_05450</name>
</gene>